<name>A0ABR3KFI3_TRISP</name>
<protein>
    <submittedName>
        <fullName evidence="1">Melatonin receptor type 1A-A</fullName>
    </submittedName>
</protein>
<evidence type="ECO:0000313" key="2">
    <source>
        <dbReference type="Proteomes" id="UP001558632"/>
    </source>
</evidence>
<organism evidence="1 2">
    <name type="scientific">Trichinella spiralis</name>
    <name type="common">Trichina worm</name>
    <dbReference type="NCBI Taxonomy" id="6334"/>
    <lineage>
        <taxon>Eukaryota</taxon>
        <taxon>Metazoa</taxon>
        <taxon>Ecdysozoa</taxon>
        <taxon>Nematoda</taxon>
        <taxon>Enoplea</taxon>
        <taxon>Dorylaimia</taxon>
        <taxon>Trichinellida</taxon>
        <taxon>Trichinellidae</taxon>
        <taxon>Trichinella</taxon>
    </lineage>
</organism>
<evidence type="ECO:0000313" key="1">
    <source>
        <dbReference type="EMBL" id="KAL1236966.1"/>
    </source>
</evidence>
<comment type="caution">
    <text evidence="1">The sequence shown here is derived from an EMBL/GenBank/DDBJ whole genome shotgun (WGS) entry which is preliminary data.</text>
</comment>
<keyword evidence="1" id="KW-0675">Receptor</keyword>
<sequence length="83" mass="10064">MNSYKQSNYHRKYRFIQNAASNNRLLFCAVHSWHSTMIVEYYKYQHIRRKKIRRGKKNDTEPYRTPHSVKELLHAVCDSHVSP</sequence>
<accession>A0ABR3KFI3</accession>
<reference evidence="1 2" key="1">
    <citation type="submission" date="2024-07" db="EMBL/GenBank/DDBJ databases">
        <title>Enhanced genomic and transcriptomic resources for Trichinella pseudospiralis and T. spiralis underpin the discovery of pronounced molecular differences between stages and species.</title>
        <authorList>
            <person name="Pasi K.K."/>
            <person name="La Rosa G."/>
            <person name="Gomez-Morales M.A."/>
            <person name="Tosini F."/>
            <person name="Sumanam S."/>
            <person name="Young N.D."/>
            <person name="Chang B.C."/>
            <person name="Robin G.B."/>
        </authorList>
    </citation>
    <scope>NUCLEOTIDE SEQUENCE [LARGE SCALE GENOMIC DNA]</scope>
    <source>
        <strain evidence="1">ISS534</strain>
    </source>
</reference>
<dbReference type="EMBL" id="JBEUSY010000358">
    <property type="protein sequence ID" value="KAL1236966.1"/>
    <property type="molecule type" value="Genomic_DNA"/>
</dbReference>
<gene>
    <name evidence="1" type="ORF">TSPI_08515</name>
</gene>
<proteinExistence type="predicted"/>
<keyword evidence="2" id="KW-1185">Reference proteome</keyword>
<dbReference type="Proteomes" id="UP001558632">
    <property type="component" value="Unassembled WGS sequence"/>
</dbReference>